<gene>
    <name evidence="7" type="ORF">HK100_010936</name>
</gene>
<dbReference type="InterPro" id="IPR039750">
    <property type="entry name" value="DRC1/DRC2"/>
</dbReference>
<protein>
    <recommendedName>
        <fullName evidence="9">Dynein regulatory complex protein 1</fullName>
    </recommendedName>
</protein>
<feature type="compositionally biased region" description="Low complexity" evidence="4">
    <location>
        <begin position="1"/>
        <end position="32"/>
    </location>
</feature>
<dbReference type="PANTHER" id="PTHR21625:SF1">
    <property type="entry name" value="DYNEIN REGULATORY COMPLEX PROTEIN 1"/>
    <property type="match status" value="1"/>
</dbReference>
<evidence type="ECO:0000256" key="3">
    <source>
        <dbReference type="SAM" id="Coils"/>
    </source>
</evidence>
<feature type="coiled-coil region" evidence="3">
    <location>
        <begin position="214"/>
        <end position="248"/>
    </location>
</feature>
<dbReference type="Proteomes" id="UP001211907">
    <property type="component" value="Unassembled WGS sequence"/>
</dbReference>
<dbReference type="InterPro" id="IPR029440">
    <property type="entry name" value="DRC1_C"/>
</dbReference>
<evidence type="ECO:0000259" key="5">
    <source>
        <dbReference type="Pfam" id="PF14772"/>
    </source>
</evidence>
<feature type="domain" description="Dynein regulatory complex protein 1 C-terminal" evidence="6">
    <location>
        <begin position="696"/>
        <end position="754"/>
    </location>
</feature>
<keyword evidence="2 3" id="KW-0175">Coiled coil</keyword>
<dbReference type="InterPro" id="IPR039505">
    <property type="entry name" value="DRC1/2_N"/>
</dbReference>
<dbReference type="EMBL" id="JADGJH010000625">
    <property type="protein sequence ID" value="KAJ3125191.1"/>
    <property type="molecule type" value="Genomic_DNA"/>
</dbReference>
<dbReference type="Pfam" id="PF14772">
    <property type="entry name" value="NYD-SP28"/>
    <property type="match status" value="1"/>
</dbReference>
<dbReference type="GO" id="GO:0060285">
    <property type="term" value="P:cilium-dependent cell motility"/>
    <property type="evidence" value="ECO:0007669"/>
    <property type="project" value="TreeGrafter"/>
</dbReference>
<feature type="compositionally biased region" description="Basic and acidic residues" evidence="4">
    <location>
        <begin position="49"/>
        <end position="94"/>
    </location>
</feature>
<evidence type="ECO:0000256" key="2">
    <source>
        <dbReference type="ARBA" id="ARBA00023054"/>
    </source>
</evidence>
<feature type="coiled-coil region" evidence="3">
    <location>
        <begin position="365"/>
        <end position="410"/>
    </location>
</feature>
<sequence length="777" mass="89474">MLAPPQQQQEEIAAGQQPISSSSQQQQHQQFQTGGGGGNPGGGAGSNTKEARIHARKIRIEAARMAKMKPDKSDDSDGRRKPKLDGTEKKEAGKARAQMSASNKKIDSIKLSTTELVTNIRVGIVARESQRRLDDFKKTQHWEKKRTDDSIKSMDMHDTISVQWANILAINNKPYELNELLQKQRDACDTLMASKSRLLNEYMVDLKAKDDDYVKELKRQAEEIDMLIERMEEQYRNLQTSLKEELELIEKSFIEERSELIETNMKEIETLFSQRRENEAKYLEERSERIDDHVKQLEALRVRDAEEYNLVKIKLETDVQVLEQQLQQMRATYQLNTEKLEYNFQVLKKREEENASILGTQKRKITRLTDHLNSLKAKMSKQEKMYQQEYVSLTDDYKRILEQYKELQKKYRHFQISDTTKYTEIWAMNEENTLQLMRKVIVADRIIVEQQLGMQWIAPPEDLFRTRAPNTFKLQKNGSQIHDENIDGVEFVGTKLHERTGGSNESLAAIFKETRLANAPAGYTKTMKKMLELLCNEAGFLVEEKLQKLLAPLHKDEQSLMKLDSIFKALGVETIEDIEKLTSFFFAKAQTVSDANASTTTATSADSVAAPNESIITSSLSTLHSSLINPNDVIRAIRKFVEDHRSEKDSGRYNFLDADEGSDEKNFVKSENEVMETNGINCKISPTSKIDQQRHYWERMAGVIDDKSYRIWMAVYVAMKKYNTLLTERHQLTQDIDSVRSQSEELKGLLRQYMAAKVNDELQVPPTQIMWHAAGGE</sequence>
<keyword evidence="8" id="KW-1185">Reference proteome</keyword>
<feature type="domain" description="Dynein regulatory complex protein 1/2 N-terminal" evidence="5">
    <location>
        <begin position="126"/>
        <end position="224"/>
    </location>
</feature>
<name>A0AAD5T1X9_9FUNG</name>
<dbReference type="GO" id="GO:0005858">
    <property type="term" value="C:axonemal dynein complex"/>
    <property type="evidence" value="ECO:0007669"/>
    <property type="project" value="InterPro"/>
</dbReference>
<accession>A0AAD5T1X9</accession>
<proteinExistence type="inferred from homology"/>
<evidence type="ECO:0008006" key="9">
    <source>
        <dbReference type="Google" id="ProtNLM"/>
    </source>
</evidence>
<dbReference type="Pfam" id="PF14775">
    <property type="entry name" value="NYD-SP28_assoc"/>
    <property type="match status" value="1"/>
</dbReference>
<comment type="similarity">
    <text evidence="1">Belongs to the DRC1 family.</text>
</comment>
<evidence type="ECO:0000313" key="7">
    <source>
        <dbReference type="EMBL" id="KAJ3125191.1"/>
    </source>
</evidence>
<evidence type="ECO:0000256" key="1">
    <source>
        <dbReference type="ARBA" id="ARBA00009688"/>
    </source>
</evidence>
<feature type="region of interest" description="Disordered" evidence="4">
    <location>
        <begin position="1"/>
        <end position="102"/>
    </location>
</feature>
<dbReference type="PANTHER" id="PTHR21625">
    <property type="entry name" value="NYD-SP28 PROTEIN"/>
    <property type="match status" value="1"/>
</dbReference>
<organism evidence="7 8">
    <name type="scientific">Physocladia obscura</name>
    <dbReference type="NCBI Taxonomy" id="109957"/>
    <lineage>
        <taxon>Eukaryota</taxon>
        <taxon>Fungi</taxon>
        <taxon>Fungi incertae sedis</taxon>
        <taxon>Chytridiomycota</taxon>
        <taxon>Chytridiomycota incertae sedis</taxon>
        <taxon>Chytridiomycetes</taxon>
        <taxon>Chytridiales</taxon>
        <taxon>Chytriomycetaceae</taxon>
        <taxon>Physocladia</taxon>
    </lineage>
</organism>
<evidence type="ECO:0000313" key="8">
    <source>
        <dbReference type="Proteomes" id="UP001211907"/>
    </source>
</evidence>
<evidence type="ECO:0000259" key="6">
    <source>
        <dbReference type="Pfam" id="PF14775"/>
    </source>
</evidence>
<dbReference type="GO" id="GO:0003352">
    <property type="term" value="P:regulation of cilium movement"/>
    <property type="evidence" value="ECO:0007669"/>
    <property type="project" value="TreeGrafter"/>
</dbReference>
<dbReference type="GO" id="GO:0070286">
    <property type="term" value="P:axonemal dynein complex assembly"/>
    <property type="evidence" value="ECO:0007669"/>
    <property type="project" value="InterPro"/>
</dbReference>
<comment type="caution">
    <text evidence="7">The sequence shown here is derived from an EMBL/GenBank/DDBJ whole genome shotgun (WGS) entry which is preliminary data.</text>
</comment>
<dbReference type="AlphaFoldDB" id="A0AAD5T1X9"/>
<feature type="coiled-coil region" evidence="3">
    <location>
        <begin position="283"/>
        <end position="339"/>
    </location>
</feature>
<feature type="compositionally biased region" description="Gly residues" evidence="4">
    <location>
        <begin position="33"/>
        <end position="45"/>
    </location>
</feature>
<reference evidence="7" key="1">
    <citation type="submission" date="2020-05" db="EMBL/GenBank/DDBJ databases">
        <title>Phylogenomic resolution of chytrid fungi.</title>
        <authorList>
            <person name="Stajich J.E."/>
            <person name="Amses K."/>
            <person name="Simmons R."/>
            <person name="Seto K."/>
            <person name="Myers J."/>
            <person name="Bonds A."/>
            <person name="Quandt C.A."/>
            <person name="Barry K."/>
            <person name="Liu P."/>
            <person name="Grigoriev I."/>
            <person name="Longcore J.E."/>
            <person name="James T.Y."/>
        </authorList>
    </citation>
    <scope>NUCLEOTIDE SEQUENCE</scope>
    <source>
        <strain evidence="7">JEL0513</strain>
    </source>
</reference>
<evidence type="ECO:0000256" key="4">
    <source>
        <dbReference type="SAM" id="MobiDB-lite"/>
    </source>
</evidence>